<sequence length="175" mass="19119">MGLNCRILLLILTVLGLSQANAAESDNTALLVGDKPGDLRLPAARGYGFSLREQLGKPVLLIWVGDCNIVCRDAVPKYEALAKRYSKDYPSLTVRVVRDADGDSYPRDTLSGMSELINDSHLPGAWKVSPVPAVMLISPEGVLDRILVGNLNRNLEFTDRALASWLSSTGLERQR</sequence>
<dbReference type="SUPFAM" id="SSF52833">
    <property type="entry name" value="Thioredoxin-like"/>
    <property type="match status" value="1"/>
</dbReference>
<accession>A0A9X3ITX8</accession>
<dbReference type="InterPro" id="IPR036249">
    <property type="entry name" value="Thioredoxin-like_sf"/>
</dbReference>
<evidence type="ECO:0000313" key="4">
    <source>
        <dbReference type="Proteomes" id="UP001150830"/>
    </source>
</evidence>
<dbReference type="RefSeq" id="WP_283173832.1">
    <property type="nucleotide sequence ID" value="NZ_JAPNOA010000028.1"/>
</dbReference>
<feature type="chain" id="PRO_5040863021" description="Thioredoxin domain-containing protein" evidence="1">
    <location>
        <begin position="23"/>
        <end position="175"/>
    </location>
</feature>
<feature type="signal peptide" evidence="1">
    <location>
        <begin position="1"/>
        <end position="22"/>
    </location>
</feature>
<dbReference type="Proteomes" id="UP001150830">
    <property type="component" value="Unassembled WGS sequence"/>
</dbReference>
<evidence type="ECO:0000259" key="2">
    <source>
        <dbReference type="PROSITE" id="PS51352"/>
    </source>
</evidence>
<dbReference type="InterPro" id="IPR013766">
    <property type="entry name" value="Thioredoxin_domain"/>
</dbReference>
<protein>
    <recommendedName>
        <fullName evidence="2">Thioredoxin domain-containing protein</fullName>
    </recommendedName>
</protein>
<keyword evidence="4" id="KW-1185">Reference proteome</keyword>
<feature type="domain" description="Thioredoxin" evidence="2">
    <location>
        <begin position="30"/>
        <end position="167"/>
    </location>
</feature>
<organism evidence="3 4">
    <name type="scientific">Parathalassolituus penaei</name>
    <dbReference type="NCBI Taxonomy" id="2997323"/>
    <lineage>
        <taxon>Bacteria</taxon>
        <taxon>Pseudomonadati</taxon>
        <taxon>Pseudomonadota</taxon>
        <taxon>Gammaproteobacteria</taxon>
        <taxon>Oceanospirillales</taxon>
        <taxon>Oceanospirillaceae</taxon>
        <taxon>Parathalassolituus</taxon>
    </lineage>
</organism>
<evidence type="ECO:0000256" key="1">
    <source>
        <dbReference type="SAM" id="SignalP"/>
    </source>
</evidence>
<gene>
    <name evidence="3" type="ORF">OUO13_10500</name>
</gene>
<evidence type="ECO:0000313" key="3">
    <source>
        <dbReference type="EMBL" id="MCY0965618.1"/>
    </source>
</evidence>
<reference evidence="3" key="1">
    <citation type="submission" date="2022-11" db="EMBL/GenBank/DDBJ databases">
        <title>Parathalassolutuus dongxingensis gen. nov., sp. nov., a novel member of family Oceanospirillaceae isolated from a coastal shrimp pond in Guangxi, China.</title>
        <authorList>
            <person name="Chen H."/>
        </authorList>
    </citation>
    <scope>NUCLEOTIDE SEQUENCE</scope>
    <source>
        <strain evidence="3">G-43</strain>
    </source>
</reference>
<proteinExistence type="predicted"/>
<dbReference type="PROSITE" id="PS51352">
    <property type="entry name" value="THIOREDOXIN_2"/>
    <property type="match status" value="1"/>
</dbReference>
<dbReference type="AlphaFoldDB" id="A0A9X3ITX8"/>
<keyword evidence="1" id="KW-0732">Signal</keyword>
<comment type="caution">
    <text evidence="3">The sequence shown here is derived from an EMBL/GenBank/DDBJ whole genome shotgun (WGS) entry which is preliminary data.</text>
</comment>
<name>A0A9X3ITX8_9GAMM</name>
<dbReference type="EMBL" id="JAPNOA010000028">
    <property type="protein sequence ID" value="MCY0965618.1"/>
    <property type="molecule type" value="Genomic_DNA"/>
</dbReference>
<dbReference type="Gene3D" id="3.40.30.10">
    <property type="entry name" value="Glutaredoxin"/>
    <property type="match status" value="1"/>
</dbReference>